<proteinExistence type="predicted"/>
<keyword evidence="6" id="KW-0418">Kinase</keyword>
<keyword evidence="3" id="KW-0723">Serine/threonine-protein kinase</keyword>
<dbReference type="InterPro" id="IPR008271">
    <property type="entry name" value="Ser/Thr_kinase_AS"/>
</dbReference>
<dbReference type="Gene3D" id="3.30.420.10">
    <property type="entry name" value="Ribonuclease H-like superfamily/Ribonuclease H"/>
    <property type="match status" value="1"/>
</dbReference>
<evidence type="ECO:0000259" key="12">
    <source>
        <dbReference type="PROSITE" id="PS50011"/>
    </source>
</evidence>
<dbReference type="GO" id="GO:0003676">
    <property type="term" value="F:nucleic acid binding"/>
    <property type="evidence" value="ECO:0007669"/>
    <property type="project" value="InterPro"/>
</dbReference>
<dbReference type="Gene3D" id="1.10.8.10">
    <property type="entry name" value="DNA helicase RuvA subunit, C-terminal domain"/>
    <property type="match status" value="1"/>
</dbReference>
<dbReference type="InterPro" id="IPR036397">
    <property type="entry name" value="RNaseH_sf"/>
</dbReference>
<evidence type="ECO:0000256" key="7">
    <source>
        <dbReference type="ARBA" id="ARBA00022840"/>
    </source>
</evidence>
<dbReference type="SUPFAM" id="SSF53098">
    <property type="entry name" value="Ribonuclease H-like"/>
    <property type="match status" value="1"/>
</dbReference>
<dbReference type="EMBL" id="KL367550">
    <property type="protein sequence ID" value="KFD64797.1"/>
    <property type="molecule type" value="Genomic_DNA"/>
</dbReference>
<feature type="compositionally biased region" description="Basic and acidic residues" evidence="11">
    <location>
        <begin position="571"/>
        <end position="582"/>
    </location>
</feature>
<dbReference type="CDD" id="cd14339">
    <property type="entry name" value="UBA_SNRK"/>
    <property type="match status" value="1"/>
</dbReference>
<evidence type="ECO:0000256" key="8">
    <source>
        <dbReference type="ARBA" id="ARBA00047899"/>
    </source>
</evidence>
<evidence type="ECO:0000256" key="4">
    <source>
        <dbReference type="ARBA" id="ARBA00022679"/>
    </source>
</evidence>
<dbReference type="PANTHER" id="PTHR24346:SF45">
    <property type="entry name" value="PROTEIN KINASE DOMAIN-CONTAINING PROTEIN"/>
    <property type="match status" value="1"/>
</dbReference>
<dbReference type="PROSITE" id="PS00108">
    <property type="entry name" value="PROTEIN_KINASE_ST"/>
    <property type="match status" value="1"/>
</dbReference>
<dbReference type="PROSITE" id="PS00107">
    <property type="entry name" value="PROTEIN_KINASE_ATP"/>
    <property type="match status" value="1"/>
</dbReference>
<dbReference type="GO" id="GO:0005737">
    <property type="term" value="C:cytoplasm"/>
    <property type="evidence" value="ECO:0007669"/>
    <property type="project" value="TreeGrafter"/>
</dbReference>
<keyword evidence="5 10" id="KW-0547">Nucleotide-binding</keyword>
<evidence type="ECO:0000256" key="6">
    <source>
        <dbReference type="ARBA" id="ARBA00022777"/>
    </source>
</evidence>
<comment type="catalytic activity">
    <reaction evidence="8">
        <text>L-threonyl-[protein] + ATP = O-phospho-L-threonyl-[protein] + ADP + H(+)</text>
        <dbReference type="Rhea" id="RHEA:46608"/>
        <dbReference type="Rhea" id="RHEA-COMP:11060"/>
        <dbReference type="Rhea" id="RHEA-COMP:11605"/>
        <dbReference type="ChEBI" id="CHEBI:15378"/>
        <dbReference type="ChEBI" id="CHEBI:30013"/>
        <dbReference type="ChEBI" id="CHEBI:30616"/>
        <dbReference type="ChEBI" id="CHEBI:61977"/>
        <dbReference type="ChEBI" id="CHEBI:456216"/>
        <dbReference type="EC" id="2.7.11.1"/>
    </reaction>
</comment>
<feature type="domain" description="Protein kinase" evidence="12">
    <location>
        <begin position="21"/>
        <end position="383"/>
    </location>
</feature>
<evidence type="ECO:0000256" key="5">
    <source>
        <dbReference type="ARBA" id="ARBA00022741"/>
    </source>
</evidence>
<dbReference type="Proteomes" id="UP000030758">
    <property type="component" value="Unassembled WGS sequence"/>
</dbReference>
<dbReference type="FunFam" id="1.10.510.10:FF:000571">
    <property type="entry name" value="Maternal embryonic leucine zipper kinase"/>
    <property type="match status" value="1"/>
</dbReference>
<dbReference type="InterPro" id="IPR000719">
    <property type="entry name" value="Prot_kinase_dom"/>
</dbReference>
<dbReference type="PROSITE" id="PS50011">
    <property type="entry name" value="PROTEIN_KINASE_DOM"/>
    <property type="match status" value="1"/>
</dbReference>
<dbReference type="InterPro" id="IPR015940">
    <property type="entry name" value="UBA"/>
</dbReference>
<dbReference type="GO" id="GO:0005524">
    <property type="term" value="F:ATP binding"/>
    <property type="evidence" value="ECO:0007669"/>
    <property type="project" value="UniProtKB-UniRule"/>
</dbReference>
<dbReference type="FunFam" id="3.30.200.20:FF:000003">
    <property type="entry name" value="Non-specific serine/threonine protein kinase"/>
    <property type="match status" value="1"/>
</dbReference>
<dbReference type="GO" id="GO:0035556">
    <property type="term" value="P:intracellular signal transduction"/>
    <property type="evidence" value="ECO:0007669"/>
    <property type="project" value="TreeGrafter"/>
</dbReference>
<feature type="domain" description="UBA" evidence="13">
    <location>
        <begin position="405"/>
        <end position="446"/>
    </location>
</feature>
<protein>
    <recommendedName>
        <fullName evidence="2">non-specific serine/threonine protein kinase</fullName>
        <ecNumber evidence="2">2.7.11.1</ecNumber>
    </recommendedName>
</protein>
<dbReference type="Gene3D" id="3.30.200.20">
    <property type="entry name" value="Phosphorylase Kinase, domain 1"/>
    <property type="match status" value="1"/>
</dbReference>
<evidence type="ECO:0000256" key="11">
    <source>
        <dbReference type="SAM" id="MobiDB-lite"/>
    </source>
</evidence>
<dbReference type="PANTHER" id="PTHR24346">
    <property type="entry name" value="MAP/MICROTUBULE AFFINITY-REGULATING KINASE"/>
    <property type="match status" value="1"/>
</dbReference>
<organism evidence="14">
    <name type="scientific">Trichuris suis</name>
    <name type="common">pig whipworm</name>
    <dbReference type="NCBI Taxonomy" id="68888"/>
    <lineage>
        <taxon>Eukaryota</taxon>
        <taxon>Metazoa</taxon>
        <taxon>Ecdysozoa</taxon>
        <taxon>Nematoda</taxon>
        <taxon>Enoplea</taxon>
        <taxon>Dorylaimia</taxon>
        <taxon>Trichinellida</taxon>
        <taxon>Trichuridae</taxon>
        <taxon>Trichuris</taxon>
    </lineage>
</organism>
<dbReference type="GO" id="GO:0004674">
    <property type="term" value="F:protein serine/threonine kinase activity"/>
    <property type="evidence" value="ECO:0007669"/>
    <property type="project" value="UniProtKB-KW"/>
</dbReference>
<accession>A0A085N5Q1</accession>
<sequence>MPVACTKRGSPGNFNQMAGAYDFEATIGKGHFAVVKQARHVFTGEKVAVKIFDKHRLDKTATESLLHEIRCMKLVRHPNIVRLYEVMDTESKIFLILELGDYDLYDFITRKAASGLRNDLARHYFSQIVEAISYCHKLHVVHRDLKPENVVFFEKLDLVKLTDFGLSHLFIPGQPLATSCGSLAYSAPEILLGKAYDAPAVDVWSLGVILYMLVCGNLPFQGASDSETLTKILDCCFSLPTNISPDCRQYVHYHYELNANGQAERMVQTTKDCLKKMIHGTWDKRLARFLLASHITSSTVTGLSPAEMLMGRKLKTCLDRLHPDYVTEMQIKQDSQAPTSGKERKFHPDEPVYIRHYELITRTLVRDPAERLSLAEISSSAWLRDCTNHLSESSQLVHLGSLNLEMSKEVMEHMVNGGIAEESQICQALEKDEYNHVTATYYLLAERMLKNLQFEQIQKSRRKCLDSVESDVASASLPSEERSFNNGTTVRHGCFALPAVSQELMWRKRHCSTVAEESEDEISSIRMSTCSAFSGSSNLSRNNSQSALWRQSTPWLVSLNLRRTYSLRDLPSKLNRDGESNPRHNRSSSFAEMQPGIRKLYRNLSSPVLLKITEEEDECSESLRFLGHLSLEFLSSYPTPLGRNLLDIDRTIQE</sequence>
<evidence type="ECO:0000256" key="3">
    <source>
        <dbReference type="ARBA" id="ARBA00022527"/>
    </source>
</evidence>
<evidence type="ECO:0000256" key="9">
    <source>
        <dbReference type="ARBA" id="ARBA00048679"/>
    </source>
</evidence>
<dbReference type="InterPro" id="IPR012337">
    <property type="entry name" value="RNaseH-like_sf"/>
</dbReference>
<dbReference type="SUPFAM" id="SSF56112">
    <property type="entry name" value="Protein kinase-like (PK-like)"/>
    <property type="match status" value="1"/>
</dbReference>
<keyword evidence="7 10" id="KW-0067">ATP-binding</keyword>
<dbReference type="Gene3D" id="1.10.510.10">
    <property type="entry name" value="Transferase(Phosphotransferase) domain 1"/>
    <property type="match status" value="1"/>
</dbReference>
<evidence type="ECO:0000256" key="1">
    <source>
        <dbReference type="ARBA" id="ARBA00001946"/>
    </source>
</evidence>
<evidence type="ECO:0000313" key="14">
    <source>
        <dbReference type="EMBL" id="KFD64797.1"/>
    </source>
</evidence>
<feature type="region of interest" description="Disordered" evidence="11">
    <location>
        <begin position="571"/>
        <end position="590"/>
    </location>
</feature>
<dbReference type="EC" id="2.7.11.1" evidence="2"/>
<dbReference type="PROSITE" id="PS50030">
    <property type="entry name" value="UBA"/>
    <property type="match status" value="1"/>
</dbReference>
<name>A0A085N5Q1_9BILA</name>
<evidence type="ECO:0000259" key="13">
    <source>
        <dbReference type="PROSITE" id="PS50030"/>
    </source>
</evidence>
<dbReference type="InterPro" id="IPR017441">
    <property type="entry name" value="Protein_kinase_ATP_BS"/>
</dbReference>
<dbReference type="InterPro" id="IPR011009">
    <property type="entry name" value="Kinase-like_dom_sf"/>
</dbReference>
<comment type="catalytic activity">
    <reaction evidence="9">
        <text>L-seryl-[protein] + ATP = O-phospho-L-seryl-[protein] + ADP + H(+)</text>
        <dbReference type="Rhea" id="RHEA:17989"/>
        <dbReference type="Rhea" id="RHEA-COMP:9863"/>
        <dbReference type="Rhea" id="RHEA-COMP:11604"/>
        <dbReference type="ChEBI" id="CHEBI:15378"/>
        <dbReference type="ChEBI" id="CHEBI:29999"/>
        <dbReference type="ChEBI" id="CHEBI:30616"/>
        <dbReference type="ChEBI" id="CHEBI:83421"/>
        <dbReference type="ChEBI" id="CHEBI:456216"/>
        <dbReference type="EC" id="2.7.11.1"/>
    </reaction>
</comment>
<evidence type="ECO:0000256" key="2">
    <source>
        <dbReference type="ARBA" id="ARBA00012513"/>
    </source>
</evidence>
<gene>
    <name evidence="14" type="ORF">M514_02427</name>
</gene>
<dbReference type="SMART" id="SM00220">
    <property type="entry name" value="S_TKc"/>
    <property type="match status" value="1"/>
</dbReference>
<feature type="binding site" evidence="10">
    <location>
        <position position="50"/>
    </location>
    <ligand>
        <name>ATP</name>
        <dbReference type="ChEBI" id="CHEBI:30616"/>
    </ligand>
</feature>
<dbReference type="Pfam" id="PF00069">
    <property type="entry name" value="Pkinase"/>
    <property type="match status" value="1"/>
</dbReference>
<keyword evidence="4" id="KW-0808">Transferase</keyword>
<dbReference type="AlphaFoldDB" id="A0A085N5Q1"/>
<evidence type="ECO:0000256" key="10">
    <source>
        <dbReference type="PROSITE-ProRule" id="PRU10141"/>
    </source>
</evidence>
<comment type="cofactor">
    <cofactor evidence="1">
        <name>Mg(2+)</name>
        <dbReference type="ChEBI" id="CHEBI:18420"/>
    </cofactor>
</comment>
<reference evidence="14" key="1">
    <citation type="journal article" date="2014" name="Nat. Genet.">
        <title>Genome and transcriptome of the porcine whipworm Trichuris suis.</title>
        <authorList>
            <person name="Jex A.R."/>
            <person name="Nejsum P."/>
            <person name="Schwarz E.M."/>
            <person name="Hu L."/>
            <person name="Young N.D."/>
            <person name="Hall R.S."/>
            <person name="Korhonen P.K."/>
            <person name="Liao S."/>
            <person name="Thamsborg S."/>
            <person name="Xia J."/>
            <person name="Xu P."/>
            <person name="Wang S."/>
            <person name="Scheerlinck J.P."/>
            <person name="Hofmann A."/>
            <person name="Sternberg P.W."/>
            <person name="Wang J."/>
            <person name="Gasser R.B."/>
        </authorList>
    </citation>
    <scope>NUCLEOTIDE SEQUENCE [LARGE SCALE GENOMIC DNA]</scope>
    <source>
        <strain evidence="14">DCEP-RM93F</strain>
    </source>
</reference>